<dbReference type="GO" id="GO:0034553">
    <property type="term" value="P:mitochondrial respiratory chain complex II assembly"/>
    <property type="evidence" value="ECO:0007669"/>
    <property type="project" value="TreeGrafter"/>
</dbReference>
<evidence type="ECO:0000256" key="1">
    <source>
        <dbReference type="ARBA" id="ARBA00023186"/>
    </source>
</evidence>
<dbReference type="Gene3D" id="1.10.150.250">
    <property type="entry name" value="Flavinator of succinate dehydrogenase"/>
    <property type="match status" value="1"/>
</dbReference>
<protein>
    <recommendedName>
        <fullName evidence="3">FAD assembly factor SdhE</fullName>
    </recommendedName>
</protein>
<organism evidence="2">
    <name type="scientific">marine metagenome</name>
    <dbReference type="NCBI Taxonomy" id="408172"/>
    <lineage>
        <taxon>unclassified sequences</taxon>
        <taxon>metagenomes</taxon>
        <taxon>ecological metagenomes</taxon>
    </lineage>
</organism>
<gene>
    <name evidence="2" type="ORF">METZ01_LOCUS85470</name>
</gene>
<dbReference type="AlphaFoldDB" id="A0A381UWV2"/>
<evidence type="ECO:0008006" key="3">
    <source>
        <dbReference type="Google" id="ProtNLM"/>
    </source>
</evidence>
<dbReference type="GO" id="GO:0006099">
    <property type="term" value="P:tricarboxylic acid cycle"/>
    <property type="evidence" value="ECO:0007669"/>
    <property type="project" value="TreeGrafter"/>
</dbReference>
<dbReference type="InterPro" id="IPR005631">
    <property type="entry name" value="SDH"/>
</dbReference>
<dbReference type="InterPro" id="IPR036714">
    <property type="entry name" value="SDH_sf"/>
</dbReference>
<sequence length="85" mass="10284">MNKLDAIKRKIKYRSEYRGIKEMDLLLGSFVKKYINIFDYNELLSLYEILEKDDDVIFKWYTGKKENINIPKNKVSDTLKKFKLK</sequence>
<keyword evidence="1" id="KW-0143">Chaperone</keyword>
<dbReference type="PANTHER" id="PTHR12469:SF2">
    <property type="entry name" value="SUCCINATE DEHYDROGENASE ASSEMBLY FACTOR 2, MITOCHONDRIAL"/>
    <property type="match status" value="1"/>
</dbReference>
<evidence type="ECO:0000313" key="2">
    <source>
        <dbReference type="EMBL" id="SVA32616.1"/>
    </source>
</evidence>
<proteinExistence type="predicted"/>
<dbReference type="Pfam" id="PF03937">
    <property type="entry name" value="Sdh5"/>
    <property type="match status" value="1"/>
</dbReference>
<accession>A0A381UWV2</accession>
<dbReference type="SUPFAM" id="SSF109910">
    <property type="entry name" value="YgfY-like"/>
    <property type="match status" value="1"/>
</dbReference>
<dbReference type="EMBL" id="UINC01007311">
    <property type="protein sequence ID" value="SVA32616.1"/>
    <property type="molecule type" value="Genomic_DNA"/>
</dbReference>
<dbReference type="PANTHER" id="PTHR12469">
    <property type="entry name" value="PROTEIN EMI5 HOMOLOG, MITOCHONDRIAL"/>
    <property type="match status" value="1"/>
</dbReference>
<name>A0A381UWV2_9ZZZZ</name>
<reference evidence="2" key="1">
    <citation type="submission" date="2018-05" db="EMBL/GenBank/DDBJ databases">
        <authorList>
            <person name="Lanie J.A."/>
            <person name="Ng W.-L."/>
            <person name="Kazmierczak K.M."/>
            <person name="Andrzejewski T.M."/>
            <person name="Davidsen T.M."/>
            <person name="Wayne K.J."/>
            <person name="Tettelin H."/>
            <person name="Glass J.I."/>
            <person name="Rusch D."/>
            <person name="Podicherti R."/>
            <person name="Tsui H.-C.T."/>
            <person name="Winkler M.E."/>
        </authorList>
    </citation>
    <scope>NUCLEOTIDE SEQUENCE</scope>
</reference>
<dbReference type="GO" id="GO:0005739">
    <property type="term" value="C:mitochondrion"/>
    <property type="evidence" value="ECO:0007669"/>
    <property type="project" value="TreeGrafter"/>
</dbReference>
<dbReference type="GO" id="GO:0006121">
    <property type="term" value="P:mitochondrial electron transport, succinate to ubiquinone"/>
    <property type="evidence" value="ECO:0007669"/>
    <property type="project" value="TreeGrafter"/>
</dbReference>